<evidence type="ECO:0000313" key="3">
    <source>
        <dbReference type="Proteomes" id="UP000029644"/>
    </source>
</evidence>
<accession>A0A090VL50</accession>
<evidence type="ECO:0008006" key="4">
    <source>
        <dbReference type="Google" id="ProtNLM"/>
    </source>
</evidence>
<dbReference type="PANTHER" id="PTHR37833">
    <property type="entry name" value="LIPOPROTEIN-RELATED"/>
    <property type="match status" value="1"/>
</dbReference>
<dbReference type="PROSITE" id="PS51257">
    <property type="entry name" value="PROKAR_LIPOPROTEIN"/>
    <property type="match status" value="1"/>
</dbReference>
<gene>
    <name evidence="2" type="ORF">JCM19300_3242</name>
</gene>
<sequence>MKKVILGLSALCVLALTSCKEENAAKKIEEANVTAAAVRDASASNFPVIEFEETTHDFGEIEAKKSVETVFKYKNTGKAPLVITNIGTSCGCTVPEDWSREPLAVGETGEFTVKYNGSGKGKISKSLTLTANTEKGKEIVKITAFVKTDDNAAPQATSTQTVPGISAAAASRAVKSSTQPGHEGHNHD</sequence>
<proteinExistence type="predicted"/>
<dbReference type="EMBL" id="BBNQ01000015">
    <property type="protein sequence ID" value="GAL64039.1"/>
    <property type="molecule type" value="Genomic_DNA"/>
</dbReference>
<dbReference type="InterPro" id="IPR013783">
    <property type="entry name" value="Ig-like_fold"/>
</dbReference>
<feature type="compositionally biased region" description="Low complexity" evidence="1">
    <location>
        <begin position="166"/>
        <end position="177"/>
    </location>
</feature>
<dbReference type="Proteomes" id="UP000029644">
    <property type="component" value="Unassembled WGS sequence"/>
</dbReference>
<dbReference type="PANTHER" id="PTHR37833:SF1">
    <property type="entry name" value="SIGNAL PEPTIDE PROTEIN"/>
    <property type="match status" value="1"/>
</dbReference>
<dbReference type="OrthoDB" id="826619at2"/>
<evidence type="ECO:0000313" key="2">
    <source>
        <dbReference type="EMBL" id="GAL64039.1"/>
    </source>
</evidence>
<dbReference type="RefSeq" id="WP_042505866.1">
    <property type="nucleotide sequence ID" value="NZ_BBNQ01000015.1"/>
</dbReference>
<dbReference type="Gene3D" id="2.60.40.10">
    <property type="entry name" value="Immunoglobulins"/>
    <property type="match status" value="1"/>
</dbReference>
<feature type="compositionally biased region" description="Polar residues" evidence="1">
    <location>
        <begin position="154"/>
        <end position="163"/>
    </location>
</feature>
<dbReference type="InterPro" id="IPR011467">
    <property type="entry name" value="DUF1573"/>
</dbReference>
<comment type="caution">
    <text evidence="2">The sequence shown here is derived from an EMBL/GenBank/DDBJ whole genome shotgun (WGS) entry which is preliminary data.</text>
</comment>
<dbReference type="AlphaFoldDB" id="A0A090VL50"/>
<organism evidence="2 3">
    <name type="scientific">Algibacter lectus</name>
    <dbReference type="NCBI Taxonomy" id="221126"/>
    <lineage>
        <taxon>Bacteria</taxon>
        <taxon>Pseudomonadati</taxon>
        <taxon>Bacteroidota</taxon>
        <taxon>Flavobacteriia</taxon>
        <taxon>Flavobacteriales</taxon>
        <taxon>Flavobacteriaceae</taxon>
        <taxon>Algibacter</taxon>
    </lineage>
</organism>
<reference evidence="2 3" key="1">
    <citation type="journal article" date="2014" name="Genome Announc.">
        <title>Draft Genome Sequences of Marine Flavobacterium Algibacter lectus Strains SS8 and NR4.</title>
        <authorList>
            <person name="Takatani N."/>
            <person name="Nakanishi M."/>
            <person name="Meirelles P."/>
            <person name="Mino S."/>
            <person name="Suda W."/>
            <person name="Oshima K."/>
            <person name="Hattori M."/>
            <person name="Ohkuma M."/>
            <person name="Hosokawa M."/>
            <person name="Miyashita K."/>
            <person name="Thompson F.L."/>
            <person name="Niwa A."/>
            <person name="Sawabe T."/>
            <person name="Sawabe T."/>
        </authorList>
    </citation>
    <scope>NUCLEOTIDE SEQUENCE [LARGE SCALE GENOMIC DNA]</scope>
    <source>
        <strain evidence="2 3">JCM 19300</strain>
    </source>
</reference>
<name>A0A090VL50_9FLAO</name>
<evidence type="ECO:0000256" key="1">
    <source>
        <dbReference type="SAM" id="MobiDB-lite"/>
    </source>
</evidence>
<feature type="region of interest" description="Disordered" evidence="1">
    <location>
        <begin position="154"/>
        <end position="188"/>
    </location>
</feature>
<protein>
    <recommendedName>
        <fullName evidence="4">DUF1573 domain-containing protein</fullName>
    </recommendedName>
</protein>
<dbReference type="Pfam" id="PF07610">
    <property type="entry name" value="DUF1573"/>
    <property type="match status" value="1"/>
</dbReference>